<dbReference type="InterPro" id="IPR023870">
    <property type="entry name" value="PGA_export_porin_PgaA"/>
</dbReference>
<name>A0A2S9GSB3_9BURK</name>
<dbReference type="InterPro" id="IPR011990">
    <property type="entry name" value="TPR-like_helical_dom_sf"/>
</dbReference>
<dbReference type="NCBIfam" id="TIGR03939">
    <property type="entry name" value="PGA_TPR_OMP"/>
    <property type="match status" value="1"/>
</dbReference>
<dbReference type="AlphaFoldDB" id="A0A2S9GSB3"/>
<dbReference type="Gene3D" id="1.25.40.10">
    <property type="entry name" value="Tetratricopeptide repeat domain"/>
    <property type="match status" value="2"/>
</dbReference>
<dbReference type="Pfam" id="PF13176">
    <property type="entry name" value="TPR_7"/>
    <property type="match status" value="1"/>
</dbReference>
<evidence type="ECO:0000259" key="3">
    <source>
        <dbReference type="Pfam" id="PF21197"/>
    </source>
</evidence>
<feature type="domain" description="PgaA membrane beta barrel" evidence="3">
    <location>
        <begin position="582"/>
        <end position="834"/>
    </location>
</feature>
<proteinExistence type="predicted"/>
<dbReference type="Proteomes" id="UP000237839">
    <property type="component" value="Unassembled WGS sequence"/>
</dbReference>
<evidence type="ECO:0000256" key="1">
    <source>
        <dbReference type="PROSITE-ProRule" id="PRU00339"/>
    </source>
</evidence>
<dbReference type="InterPro" id="IPR019734">
    <property type="entry name" value="TPR_rpt"/>
</dbReference>
<comment type="caution">
    <text evidence="4">The sequence shown here is derived from an EMBL/GenBank/DDBJ whole genome shotgun (WGS) entry which is preliminary data.</text>
</comment>
<evidence type="ECO:0000256" key="2">
    <source>
        <dbReference type="SAM" id="SignalP"/>
    </source>
</evidence>
<feature type="chain" id="PRO_5015573188" evidence="2">
    <location>
        <begin position="29"/>
        <end position="837"/>
    </location>
</feature>
<dbReference type="PROSITE" id="PS50005">
    <property type="entry name" value="TPR"/>
    <property type="match status" value="1"/>
</dbReference>
<gene>
    <name evidence="4" type="ORF">S2091_4692</name>
</gene>
<reference evidence="4 5" key="1">
    <citation type="submission" date="2018-02" db="EMBL/GenBank/DDBJ databases">
        <title>Solimicrobium silvestre gen. nov., sp. nov., isolated from alpine forest soil.</title>
        <authorList>
            <person name="Margesin R."/>
            <person name="Albuquerque L."/>
            <person name="Zhang D.-C."/>
            <person name="Froufe H.J.C."/>
            <person name="Severino R."/>
            <person name="Roxo I."/>
            <person name="Egas C."/>
            <person name="Da Costa M.S."/>
        </authorList>
    </citation>
    <scope>NUCLEOTIDE SEQUENCE [LARGE SCALE GENOMIC DNA]</scope>
    <source>
        <strain evidence="4 5">S20-91</strain>
    </source>
</reference>
<dbReference type="Pfam" id="PF13432">
    <property type="entry name" value="TPR_16"/>
    <property type="match status" value="1"/>
</dbReference>
<dbReference type="SUPFAM" id="SSF48452">
    <property type="entry name" value="TPR-like"/>
    <property type="match status" value="2"/>
</dbReference>
<sequence length="837" mass="93966">MLVSISAKFFNTRAIILLSFFLLHASNAAVPQKDVDALILSTKGNLSAEQLAPAIEQLRAWHLDDPQNSHLVYDLAVLLDRAGDYPAASAFAPQIIKNDAQVYALSAIAHATLKSGHFQEAEAAYQLLIAKTPDDINAHVGLVYAWMGQKRIQDALDYAQRILPSREEDYSVEQAPMLVALAELFEQRNDWVLAASSYQKVLQLTPDFRYAKRQLVFALSLAGIPYLANFYAKRDLSIFTKEEQYQLEHADIALTIHFGEAQLSSDSARSRVNTTDIALNENAELIRQPEQLTKSKFDRIVALDDRGYMEEAVLIYQELMAAKIAIPLYVKFAVADAYAYLEQPDKARDLYLEELAELGAADFGTLQKIQIPLIYAYCDTGQYREAESLAEQIVSNQAKLAEHNKTGASTKSEDYLRALEVAVYVQKSEDHLNLAEERLTTLHAQAPFNNDIRTSWASLLLARDHPHAALDEYSMMVLDVPSSLDANIGRGEILLSQNELSQAKNILPPLIDNYPENKVVLHYSRQLESYSQPFYRIETTIGRGAAQGGADSVASAIIYSAPFNLEPNPESNEFATDSWSSNRFRLFTQLSYAEGETVNNVNASRSRLSAGMDYRASDITAEASVNHTVNDNRNNGIALAMSLTISDNWHTRAAVDTNIIDLPAAALNLGVTAKQETLEIDWSKNESRKAGGELSSTQFSDSNVRDFAHLWWQERWISEPVFKLDTVLGVSASTNSQMNLAYFNPPHDKELDLDIKGDWLTWRHYQRSFKQRFDFSVGQYSQSGFGSGATAGLRYEHEWAFENELAFTYGLGRNFHPYDGEREYRNYIYLNLSGRIK</sequence>
<evidence type="ECO:0000313" key="5">
    <source>
        <dbReference type="Proteomes" id="UP000237839"/>
    </source>
</evidence>
<accession>A0A2S9GSB3</accession>
<dbReference type="OrthoDB" id="5405060at2"/>
<keyword evidence="5" id="KW-1185">Reference proteome</keyword>
<evidence type="ECO:0000313" key="4">
    <source>
        <dbReference type="EMBL" id="PRC90603.1"/>
    </source>
</evidence>
<keyword evidence="2" id="KW-0732">Signal</keyword>
<dbReference type="SMART" id="SM00028">
    <property type="entry name" value="TPR"/>
    <property type="match status" value="3"/>
</dbReference>
<protein>
    <submittedName>
        <fullName evidence="4">Poly-beta-1,6 N-acetyl-D-glucosamine export porin PgaA</fullName>
    </submittedName>
</protein>
<dbReference type="GO" id="GO:1901515">
    <property type="term" value="F:poly-beta-1,6-N-acetyl-D-glucosamine transmembrane transporter activity"/>
    <property type="evidence" value="ECO:0007669"/>
    <property type="project" value="InterPro"/>
</dbReference>
<organism evidence="4 5">
    <name type="scientific">Solimicrobium silvestre</name>
    <dbReference type="NCBI Taxonomy" id="2099400"/>
    <lineage>
        <taxon>Bacteria</taxon>
        <taxon>Pseudomonadati</taxon>
        <taxon>Pseudomonadota</taxon>
        <taxon>Betaproteobacteria</taxon>
        <taxon>Burkholderiales</taxon>
        <taxon>Oxalobacteraceae</taxon>
        <taxon>Solimicrobium</taxon>
    </lineage>
</organism>
<feature type="repeat" description="TPR" evidence="1">
    <location>
        <begin position="175"/>
        <end position="208"/>
    </location>
</feature>
<dbReference type="Pfam" id="PF21197">
    <property type="entry name" value="PgaA_barrel"/>
    <property type="match status" value="1"/>
</dbReference>
<feature type="signal peptide" evidence="2">
    <location>
        <begin position="1"/>
        <end position="28"/>
    </location>
</feature>
<dbReference type="InterPro" id="IPR049003">
    <property type="entry name" value="PgaA_barrel"/>
</dbReference>
<keyword evidence="1" id="KW-0802">TPR repeat</keyword>
<dbReference type="EMBL" id="PUGF01000045">
    <property type="protein sequence ID" value="PRC90603.1"/>
    <property type="molecule type" value="Genomic_DNA"/>
</dbReference>